<evidence type="ECO:0000313" key="3">
    <source>
        <dbReference type="Proteomes" id="UP001439008"/>
    </source>
</evidence>
<protein>
    <submittedName>
        <fullName evidence="2">Uncharacterized protein</fullName>
    </submittedName>
</protein>
<sequence length="133" mass="15403">MSSVDVSNRVSWATLILVIISIISIAIAIVVMLVRRNNTFILMAKNENYHPTPDNLEQIYKNYLKKNKTDFIDEIETSKKEFAPEVVELQNNPPNFAKKRKRKIKKKKKKARDAAILKNQTIDKSEKVEIAIY</sequence>
<reference evidence="2 3" key="1">
    <citation type="journal article" date="2024" name="BMC Biol.">
        <title>Comparative genomics of Ascetosporea gives new insight into the evolutionary basis for animal parasitism in Rhizaria.</title>
        <authorList>
            <person name="Hiltunen Thoren M."/>
            <person name="Onut-Brannstrom I."/>
            <person name="Alfjorden A."/>
            <person name="Peckova H."/>
            <person name="Swords F."/>
            <person name="Hooper C."/>
            <person name="Holzer A.S."/>
            <person name="Bass D."/>
            <person name="Burki F."/>
        </authorList>
    </citation>
    <scope>NUCLEOTIDE SEQUENCE [LARGE SCALE GENOMIC DNA]</scope>
    <source>
        <strain evidence="2">20-A016</strain>
    </source>
</reference>
<keyword evidence="1" id="KW-0812">Transmembrane</keyword>
<name>A0ABV2AH32_9EUKA</name>
<dbReference type="Proteomes" id="UP001439008">
    <property type="component" value="Unassembled WGS sequence"/>
</dbReference>
<proteinExistence type="predicted"/>
<keyword evidence="1" id="KW-1133">Transmembrane helix</keyword>
<evidence type="ECO:0000313" key="2">
    <source>
        <dbReference type="EMBL" id="MES1919008.1"/>
    </source>
</evidence>
<evidence type="ECO:0000256" key="1">
    <source>
        <dbReference type="SAM" id="Phobius"/>
    </source>
</evidence>
<organism evidence="2 3">
    <name type="scientific">Bonamia ostreae</name>
    <dbReference type="NCBI Taxonomy" id="126728"/>
    <lineage>
        <taxon>Eukaryota</taxon>
        <taxon>Sar</taxon>
        <taxon>Rhizaria</taxon>
        <taxon>Endomyxa</taxon>
        <taxon>Ascetosporea</taxon>
        <taxon>Haplosporida</taxon>
        <taxon>Bonamia</taxon>
    </lineage>
</organism>
<keyword evidence="1" id="KW-0472">Membrane</keyword>
<dbReference type="EMBL" id="JBDODL010000178">
    <property type="protein sequence ID" value="MES1919008.1"/>
    <property type="molecule type" value="Genomic_DNA"/>
</dbReference>
<accession>A0ABV2AH32</accession>
<keyword evidence="3" id="KW-1185">Reference proteome</keyword>
<feature type="transmembrane region" description="Helical" evidence="1">
    <location>
        <begin position="12"/>
        <end position="34"/>
    </location>
</feature>
<comment type="caution">
    <text evidence="2">The sequence shown here is derived from an EMBL/GenBank/DDBJ whole genome shotgun (WGS) entry which is preliminary data.</text>
</comment>
<gene>
    <name evidence="2" type="ORF">MHBO_000887</name>
</gene>